<evidence type="ECO:0000256" key="2">
    <source>
        <dbReference type="ARBA" id="ARBA00022741"/>
    </source>
</evidence>
<dbReference type="SMART" id="SM00177">
    <property type="entry name" value="ARF"/>
    <property type="match status" value="1"/>
</dbReference>
<organism evidence="7 8">
    <name type="scientific">Ectocarpus siliculosus</name>
    <name type="common">Brown alga</name>
    <name type="synonym">Conferva siliculosa</name>
    <dbReference type="NCBI Taxonomy" id="2880"/>
    <lineage>
        <taxon>Eukaryota</taxon>
        <taxon>Sar</taxon>
        <taxon>Stramenopiles</taxon>
        <taxon>Ochrophyta</taxon>
        <taxon>PX clade</taxon>
        <taxon>Phaeophyceae</taxon>
        <taxon>Ectocarpales</taxon>
        <taxon>Ectocarpaceae</taxon>
        <taxon>Ectocarpus</taxon>
    </lineage>
</organism>
<dbReference type="CDD" id="cd00878">
    <property type="entry name" value="Arf_Arl"/>
    <property type="match status" value="1"/>
</dbReference>
<sequence>MGQIIARLANILNGLQEKRLLLLGLDAAGKTSLLYRLHLNEVVTTIPTIGFNVERVEYNRMMMTIWDIGGQTKLRPLWHHYFINTDALIFVVDSNDHERIEEARDELFHILQDPNMDGCQTVLILLNKQDLPGAISPSAMRSKLGLDGAGRNPLMKRNWYMQGCCAVTGEGVYDGLDWLRGALNKK</sequence>
<dbReference type="STRING" id="2880.D8LKJ1"/>
<evidence type="ECO:0000256" key="5">
    <source>
        <dbReference type="PIRSR" id="PIRSR606689-2"/>
    </source>
</evidence>
<accession>D8LKJ1</accession>
<dbReference type="NCBIfam" id="TIGR00231">
    <property type="entry name" value="small_GTP"/>
    <property type="match status" value="1"/>
</dbReference>
<feature type="binding site" evidence="5">
    <location>
        <position position="31"/>
    </location>
    <ligand>
        <name>Mg(2+)</name>
        <dbReference type="ChEBI" id="CHEBI:18420"/>
    </ligand>
</feature>
<dbReference type="PRINTS" id="PR00328">
    <property type="entry name" value="SAR1GTPBP"/>
</dbReference>
<dbReference type="InParanoid" id="D8LKJ1"/>
<dbReference type="InterPro" id="IPR005225">
    <property type="entry name" value="Small_GTP-bd"/>
</dbReference>
<dbReference type="PANTHER" id="PTHR11711">
    <property type="entry name" value="ADP RIBOSYLATION FACTOR-RELATED"/>
    <property type="match status" value="1"/>
</dbReference>
<keyword evidence="2 4" id="KW-0547">Nucleotide-binding</keyword>
<dbReference type="Proteomes" id="UP000002630">
    <property type="component" value="Linkage Group LG19"/>
</dbReference>
<dbReference type="Gene3D" id="3.40.50.300">
    <property type="entry name" value="P-loop containing nucleotide triphosphate hydrolases"/>
    <property type="match status" value="1"/>
</dbReference>
<evidence type="ECO:0000313" key="8">
    <source>
        <dbReference type="Proteomes" id="UP000002630"/>
    </source>
</evidence>
<reference evidence="7 8" key="1">
    <citation type="journal article" date="2010" name="Nature">
        <title>The Ectocarpus genome and the independent evolution of multicellularity in brown algae.</title>
        <authorList>
            <person name="Cock J.M."/>
            <person name="Sterck L."/>
            <person name="Rouze P."/>
            <person name="Scornet D."/>
            <person name="Allen A.E."/>
            <person name="Amoutzias G."/>
            <person name="Anthouard V."/>
            <person name="Artiguenave F."/>
            <person name="Aury J.M."/>
            <person name="Badger J.H."/>
            <person name="Beszteri B."/>
            <person name="Billiau K."/>
            <person name="Bonnet E."/>
            <person name="Bothwell J.H."/>
            <person name="Bowler C."/>
            <person name="Boyen C."/>
            <person name="Brownlee C."/>
            <person name="Carrano C.J."/>
            <person name="Charrier B."/>
            <person name="Cho G.Y."/>
            <person name="Coelho S.M."/>
            <person name="Collen J."/>
            <person name="Corre E."/>
            <person name="Da Silva C."/>
            <person name="Delage L."/>
            <person name="Delaroque N."/>
            <person name="Dittami S.M."/>
            <person name="Doulbeau S."/>
            <person name="Elias M."/>
            <person name="Farnham G."/>
            <person name="Gachon C.M."/>
            <person name="Gschloessl B."/>
            <person name="Heesch S."/>
            <person name="Jabbari K."/>
            <person name="Jubin C."/>
            <person name="Kawai H."/>
            <person name="Kimura K."/>
            <person name="Kloareg B."/>
            <person name="Kupper F.C."/>
            <person name="Lang D."/>
            <person name="Le Bail A."/>
            <person name="Leblanc C."/>
            <person name="Lerouge P."/>
            <person name="Lohr M."/>
            <person name="Lopez P.J."/>
            <person name="Martens C."/>
            <person name="Maumus F."/>
            <person name="Michel G."/>
            <person name="Miranda-Saavedra D."/>
            <person name="Morales J."/>
            <person name="Moreau H."/>
            <person name="Motomura T."/>
            <person name="Nagasato C."/>
            <person name="Napoli C.A."/>
            <person name="Nelson D.R."/>
            <person name="Nyvall-Collen P."/>
            <person name="Peters A.F."/>
            <person name="Pommier C."/>
            <person name="Potin P."/>
            <person name="Poulain J."/>
            <person name="Quesneville H."/>
            <person name="Read B."/>
            <person name="Rensing S.A."/>
            <person name="Ritter A."/>
            <person name="Rousvoal S."/>
            <person name="Samanta M."/>
            <person name="Samson G."/>
            <person name="Schroeder D.C."/>
            <person name="Segurens B."/>
            <person name="Strittmatter M."/>
            <person name="Tonon T."/>
            <person name="Tregear J.W."/>
            <person name="Valentin K."/>
            <person name="von Dassow P."/>
            <person name="Yamagishi T."/>
            <person name="Van de Peer Y."/>
            <person name="Wincker P."/>
        </authorList>
    </citation>
    <scope>NUCLEOTIDE SEQUENCE [LARGE SCALE GENOMIC DNA]</scope>
    <source>
        <strain evidence="8">Ec32 / CCAP1310/4</strain>
    </source>
</reference>
<name>D8LKJ1_ECTSI</name>
<evidence type="ECO:0000313" key="7">
    <source>
        <dbReference type="EMBL" id="CBN74581.1"/>
    </source>
</evidence>
<feature type="binding site" evidence="4">
    <location>
        <position position="70"/>
    </location>
    <ligand>
        <name>GTP</name>
        <dbReference type="ChEBI" id="CHEBI:37565"/>
    </ligand>
</feature>
<dbReference type="SMART" id="SM00178">
    <property type="entry name" value="SAR"/>
    <property type="match status" value="1"/>
</dbReference>
<dbReference type="eggNOG" id="KOG0070">
    <property type="taxonomic scope" value="Eukaryota"/>
</dbReference>
<dbReference type="GO" id="GO:0005525">
    <property type="term" value="F:GTP binding"/>
    <property type="evidence" value="ECO:0007669"/>
    <property type="project" value="UniProtKB-KW"/>
</dbReference>
<proteinExistence type="inferred from homology"/>
<dbReference type="FunFam" id="3.40.50.300:FF:000412">
    <property type="entry name" value="ADP-ribosylation factor 1"/>
    <property type="match status" value="1"/>
</dbReference>
<evidence type="ECO:0000256" key="4">
    <source>
        <dbReference type="PIRSR" id="PIRSR606689-1"/>
    </source>
</evidence>
<dbReference type="InterPro" id="IPR024156">
    <property type="entry name" value="Small_GTPase_ARF"/>
</dbReference>
<evidence type="ECO:0000256" key="1">
    <source>
        <dbReference type="ARBA" id="ARBA00010290"/>
    </source>
</evidence>
<dbReference type="Pfam" id="PF00025">
    <property type="entry name" value="Arf"/>
    <property type="match status" value="1"/>
</dbReference>
<protein>
    <submittedName>
        <fullName evidence="7">Arf2A, ARF family GTPase</fullName>
    </submittedName>
</protein>
<dbReference type="AlphaFoldDB" id="D8LKJ1"/>
<dbReference type="GO" id="GO:0030010">
    <property type="term" value="P:establishment of cell polarity"/>
    <property type="evidence" value="ECO:0007669"/>
    <property type="project" value="UniProtKB-ARBA"/>
</dbReference>
<evidence type="ECO:0000256" key="3">
    <source>
        <dbReference type="ARBA" id="ARBA00023134"/>
    </source>
</evidence>
<dbReference type="GO" id="GO:0046872">
    <property type="term" value="F:metal ion binding"/>
    <property type="evidence" value="ECO:0007669"/>
    <property type="project" value="UniProtKB-KW"/>
</dbReference>
<feature type="binding site" evidence="5">
    <location>
        <position position="48"/>
    </location>
    <ligand>
        <name>Mg(2+)</name>
        <dbReference type="ChEBI" id="CHEBI:18420"/>
    </ligand>
</feature>
<comment type="similarity">
    <text evidence="1 6">Belongs to the small GTPase superfamily. Arf family.</text>
</comment>
<dbReference type="InterPro" id="IPR006689">
    <property type="entry name" value="Small_GTPase_ARF/SAR"/>
</dbReference>
<keyword evidence="3 4" id="KW-0342">GTP-binding</keyword>
<keyword evidence="5" id="KW-0479">Metal-binding</keyword>
<dbReference type="PROSITE" id="PS51417">
    <property type="entry name" value="ARF"/>
    <property type="match status" value="1"/>
</dbReference>
<dbReference type="GO" id="GO:0003924">
    <property type="term" value="F:GTPase activity"/>
    <property type="evidence" value="ECO:0007669"/>
    <property type="project" value="InterPro"/>
</dbReference>
<dbReference type="EMBL" id="FN649744">
    <property type="protein sequence ID" value="CBN74581.1"/>
    <property type="molecule type" value="Genomic_DNA"/>
</dbReference>
<dbReference type="OMA" id="HYFCETH"/>
<dbReference type="SUPFAM" id="SSF52540">
    <property type="entry name" value="P-loop containing nucleoside triphosphate hydrolases"/>
    <property type="match status" value="1"/>
</dbReference>
<dbReference type="InterPro" id="IPR027417">
    <property type="entry name" value="P-loop_NTPase"/>
</dbReference>
<gene>
    <name evidence="7" type="primary">Arf2A</name>
    <name evidence="7" type="ORF">Esi_0030_0102</name>
</gene>
<dbReference type="EMBL" id="FN648487">
    <property type="protein sequence ID" value="CBN74581.1"/>
    <property type="molecule type" value="Genomic_DNA"/>
</dbReference>
<feature type="binding site" evidence="4">
    <location>
        <begin position="127"/>
        <end position="130"/>
    </location>
    <ligand>
        <name>GTP</name>
        <dbReference type="ChEBI" id="CHEBI:37565"/>
    </ligand>
</feature>
<feature type="binding site" evidence="4">
    <location>
        <begin position="24"/>
        <end position="31"/>
    </location>
    <ligand>
        <name>GTP</name>
        <dbReference type="ChEBI" id="CHEBI:37565"/>
    </ligand>
</feature>
<dbReference type="OrthoDB" id="2011769at2759"/>
<keyword evidence="5" id="KW-0460">Magnesium</keyword>
<evidence type="ECO:0000256" key="6">
    <source>
        <dbReference type="RuleBase" id="RU003925"/>
    </source>
</evidence>
<keyword evidence="8" id="KW-1185">Reference proteome</keyword>